<dbReference type="Proteomes" id="UP001072034">
    <property type="component" value="Unassembled WGS sequence"/>
</dbReference>
<name>A0ABT4IAN2_9ACTO</name>
<dbReference type="RefSeq" id="WP_268918128.1">
    <property type="nucleotide sequence ID" value="NZ_JAPTMY010000030.1"/>
</dbReference>
<organism evidence="1 2">
    <name type="scientific">Actinomyces israelii</name>
    <dbReference type="NCBI Taxonomy" id="1659"/>
    <lineage>
        <taxon>Bacteria</taxon>
        <taxon>Bacillati</taxon>
        <taxon>Actinomycetota</taxon>
        <taxon>Actinomycetes</taxon>
        <taxon>Actinomycetales</taxon>
        <taxon>Actinomycetaceae</taxon>
        <taxon>Actinomyces</taxon>
    </lineage>
</organism>
<sequence length="267" mass="29120">MVKNLDDPMAIVEISWLLAEEGGRCNGPPQVSGGPDGGVYIPACRLPFEGDGATVDAGEGDYVSILLQKVSGESLSWVAKADFLEPDRVRPHLRIGRFMAVVEGARLVARARILEVFPEGGVFVESRWPVDPATADQKDLEKRYSVVSIDGPAALGVVEWISAQAGGGRSGPPWWPYASAGELLQEDMRHHPGCREALGVPLTVGLEPVERVSDTVWRVKMDFLARGSVLPCLWEGRQLVIRERRRVVAVAVITEGLVEMSRKEDTD</sequence>
<evidence type="ECO:0000313" key="2">
    <source>
        <dbReference type="Proteomes" id="UP001072034"/>
    </source>
</evidence>
<comment type="caution">
    <text evidence="1">The sequence shown here is derived from an EMBL/GenBank/DDBJ whole genome shotgun (WGS) entry which is preliminary data.</text>
</comment>
<dbReference type="EMBL" id="JAPTMY010000030">
    <property type="protein sequence ID" value="MCZ0858802.1"/>
    <property type="molecule type" value="Genomic_DNA"/>
</dbReference>
<keyword evidence="2" id="KW-1185">Reference proteome</keyword>
<proteinExistence type="predicted"/>
<protein>
    <submittedName>
        <fullName evidence="1">Uncharacterized protein</fullName>
    </submittedName>
</protein>
<accession>A0ABT4IAN2</accession>
<reference evidence="1" key="1">
    <citation type="submission" date="2022-10" db="EMBL/GenBank/DDBJ databases">
        <title>Genome sequence of Actinomyces israelii ATCC 10048.</title>
        <authorList>
            <person name="Watt R.M."/>
            <person name="Tong W.M."/>
        </authorList>
    </citation>
    <scope>NUCLEOTIDE SEQUENCE</scope>
    <source>
        <strain evidence="1">ATCC 10048</strain>
    </source>
</reference>
<gene>
    <name evidence="1" type="ORF">OHJ16_12200</name>
</gene>
<evidence type="ECO:0000313" key="1">
    <source>
        <dbReference type="EMBL" id="MCZ0858802.1"/>
    </source>
</evidence>